<dbReference type="GO" id="GO:0030145">
    <property type="term" value="F:manganese ion binding"/>
    <property type="evidence" value="ECO:0007669"/>
    <property type="project" value="InterPro"/>
</dbReference>
<dbReference type="GO" id="GO:0006302">
    <property type="term" value="P:double-strand break repair"/>
    <property type="evidence" value="ECO:0007669"/>
    <property type="project" value="InterPro"/>
</dbReference>
<gene>
    <name evidence="4" type="ORF">BRAFLDRAFT_120149</name>
</gene>
<dbReference type="PANTHER" id="PTHR10139">
    <property type="entry name" value="DOUBLE-STRAND BREAK REPAIR PROTEIN MRE11"/>
    <property type="match status" value="1"/>
</dbReference>
<accession>C3ZEN4</accession>
<sequence>MATQDEETWDDDENTIKFLVASDVHLGYAEKDAKRGHDSLVAFEEVLQIAKKEQVDFLLLGGDLFHENKPSRKILHGCMCLLRQYCMGDRPCQLEFLSDQSVNFGHSRFPFVNYEDPNLNISLPVFSIHGNHDDPAGSGNLCALDILSAAGLVNHFGQHPSLEQVEMTPMLLQKGRTKLALYGLGSIRDERLHRMFVRKSVTMLRPRENQDEWVNVLTFHQNRAEEEHTGNKRQPKEPLIRLKIEYSGGFPMFNTNRFGQVFTDRVANPREIIHFYRKKVYEKKGGGGKEKWDDEDLTTMIPREALDMSRVEDLVKRFFQEAEQNGRMSLLTEKGMGEAVKEFVDKEEKDSIQELVKWQVEKMQKHLKDRKAGEDKIEEEMSDSDEEDSSRGFNAPSSSRSKQNSKPRGAASQKKGRGIAYDSEDSDGDPFTMPSAKKSRR</sequence>
<dbReference type="InParanoid" id="C3ZEN4"/>
<dbReference type="SMART" id="SM01347">
    <property type="entry name" value="Mre11_DNA_bind"/>
    <property type="match status" value="1"/>
</dbReference>
<dbReference type="STRING" id="7739.C3ZEN4"/>
<name>C3ZEN4_BRAFL</name>
<protein>
    <recommendedName>
        <fullName evidence="3">Mre11 DNA-binding domain-containing protein</fullName>
    </recommendedName>
</protein>
<feature type="region of interest" description="Disordered" evidence="2">
    <location>
        <begin position="365"/>
        <end position="441"/>
    </location>
</feature>
<feature type="compositionally biased region" description="Basic and acidic residues" evidence="2">
    <location>
        <begin position="365"/>
        <end position="375"/>
    </location>
</feature>
<dbReference type="InterPro" id="IPR029052">
    <property type="entry name" value="Metallo-depent_PP-like"/>
</dbReference>
<dbReference type="Pfam" id="PF04152">
    <property type="entry name" value="Mre11_DNA_bind"/>
    <property type="match status" value="1"/>
</dbReference>
<dbReference type="SUPFAM" id="SSF56300">
    <property type="entry name" value="Metallo-dependent phosphatases"/>
    <property type="match status" value="1"/>
</dbReference>
<evidence type="ECO:0000256" key="2">
    <source>
        <dbReference type="SAM" id="MobiDB-lite"/>
    </source>
</evidence>
<dbReference type="FunCoup" id="C3ZEN4">
    <property type="interactions" value="669"/>
</dbReference>
<reference evidence="4" key="1">
    <citation type="journal article" date="2008" name="Nature">
        <title>The amphioxus genome and the evolution of the chordate karyotype.</title>
        <authorList>
            <consortium name="US DOE Joint Genome Institute (JGI-PGF)"/>
            <person name="Putnam N.H."/>
            <person name="Butts T."/>
            <person name="Ferrier D.E.K."/>
            <person name="Furlong R.F."/>
            <person name="Hellsten U."/>
            <person name="Kawashima T."/>
            <person name="Robinson-Rechavi M."/>
            <person name="Shoguchi E."/>
            <person name="Terry A."/>
            <person name="Yu J.-K."/>
            <person name="Benito-Gutierrez E.L."/>
            <person name="Dubchak I."/>
            <person name="Garcia-Fernandez J."/>
            <person name="Gibson-Brown J.J."/>
            <person name="Grigoriev I.V."/>
            <person name="Horton A.C."/>
            <person name="de Jong P.J."/>
            <person name="Jurka J."/>
            <person name="Kapitonov V.V."/>
            <person name="Kohara Y."/>
            <person name="Kuroki Y."/>
            <person name="Lindquist E."/>
            <person name="Lucas S."/>
            <person name="Osoegawa K."/>
            <person name="Pennacchio L.A."/>
            <person name="Salamov A.A."/>
            <person name="Satou Y."/>
            <person name="Sauka-Spengler T."/>
            <person name="Schmutz J."/>
            <person name="Shin-I T."/>
            <person name="Toyoda A."/>
            <person name="Bronner-Fraser M."/>
            <person name="Fujiyama A."/>
            <person name="Holland L.Z."/>
            <person name="Holland P.W.H."/>
            <person name="Satoh N."/>
            <person name="Rokhsar D.S."/>
        </authorList>
    </citation>
    <scope>NUCLEOTIDE SEQUENCE [LARGE SCALE GENOMIC DNA]</scope>
    <source>
        <strain evidence="4">S238N-H82</strain>
        <tissue evidence="4">Testes</tissue>
    </source>
</reference>
<feature type="domain" description="Mre11 DNA-binding" evidence="3">
    <location>
        <begin position="194"/>
        <end position="343"/>
    </location>
</feature>
<dbReference type="GO" id="GO:0016787">
    <property type="term" value="F:hydrolase activity"/>
    <property type="evidence" value="ECO:0007669"/>
    <property type="project" value="UniProtKB-KW"/>
</dbReference>
<feature type="compositionally biased region" description="Polar residues" evidence="2">
    <location>
        <begin position="391"/>
        <end position="406"/>
    </location>
</feature>
<dbReference type="Gene3D" id="3.60.21.10">
    <property type="match status" value="1"/>
</dbReference>
<evidence type="ECO:0000256" key="1">
    <source>
        <dbReference type="ARBA" id="ARBA00022801"/>
    </source>
</evidence>
<dbReference type="EMBL" id="GG666612">
    <property type="protein sequence ID" value="EEN49190.1"/>
    <property type="molecule type" value="Genomic_DNA"/>
</dbReference>
<proteinExistence type="predicted"/>
<dbReference type="eggNOG" id="KOG2310">
    <property type="taxonomic scope" value="Eukaryota"/>
</dbReference>
<dbReference type="GO" id="GO:0004519">
    <property type="term" value="F:endonuclease activity"/>
    <property type="evidence" value="ECO:0007669"/>
    <property type="project" value="InterPro"/>
</dbReference>
<dbReference type="InterPro" id="IPR041796">
    <property type="entry name" value="Mre11_N"/>
</dbReference>
<dbReference type="GO" id="GO:0005634">
    <property type="term" value="C:nucleus"/>
    <property type="evidence" value="ECO:0007669"/>
    <property type="project" value="InterPro"/>
</dbReference>
<evidence type="ECO:0000259" key="3">
    <source>
        <dbReference type="SMART" id="SM01347"/>
    </source>
</evidence>
<dbReference type="AlphaFoldDB" id="C3ZEN4"/>
<dbReference type="PANTHER" id="PTHR10139:SF1">
    <property type="entry name" value="DOUBLE-STRAND BREAK REPAIR PROTEIN MRE11"/>
    <property type="match status" value="1"/>
</dbReference>
<dbReference type="InterPro" id="IPR007281">
    <property type="entry name" value="Mre11_DNA-bd"/>
</dbReference>
<evidence type="ECO:0000313" key="4">
    <source>
        <dbReference type="EMBL" id="EEN49190.1"/>
    </source>
</evidence>
<keyword evidence="1" id="KW-0378">Hydrolase</keyword>
<feature type="compositionally biased region" description="Acidic residues" evidence="2">
    <location>
        <begin position="376"/>
        <end position="388"/>
    </location>
</feature>
<dbReference type="CDD" id="cd00840">
    <property type="entry name" value="MPP_Mre11_N"/>
    <property type="match status" value="1"/>
</dbReference>
<organism>
    <name type="scientific">Branchiostoma floridae</name>
    <name type="common">Florida lancelet</name>
    <name type="synonym">Amphioxus</name>
    <dbReference type="NCBI Taxonomy" id="7739"/>
    <lineage>
        <taxon>Eukaryota</taxon>
        <taxon>Metazoa</taxon>
        <taxon>Chordata</taxon>
        <taxon>Cephalochordata</taxon>
        <taxon>Leptocardii</taxon>
        <taxon>Amphioxiformes</taxon>
        <taxon>Branchiostomatidae</taxon>
        <taxon>Branchiostoma</taxon>
    </lineage>
</organism>